<gene>
    <name evidence="1" type="ORF">QJ048_11265</name>
</gene>
<dbReference type="EMBL" id="JASBRG010000007">
    <property type="protein sequence ID" value="MDI3320357.1"/>
    <property type="molecule type" value="Genomic_DNA"/>
</dbReference>
<reference evidence="1 2" key="1">
    <citation type="submission" date="2023-05" db="EMBL/GenBank/DDBJ databases">
        <title>Genome sequence of Pinibacter sp. MAH-24.</title>
        <authorList>
            <person name="Huq M.A."/>
        </authorList>
    </citation>
    <scope>NUCLEOTIDE SEQUENCE [LARGE SCALE GENOMIC DNA]</scope>
    <source>
        <strain evidence="1 2">MAH-24</strain>
    </source>
</reference>
<dbReference type="Proteomes" id="UP001226434">
    <property type="component" value="Unassembled WGS sequence"/>
</dbReference>
<accession>A0ABT6RET7</accession>
<protein>
    <submittedName>
        <fullName evidence="1">Uncharacterized protein</fullName>
    </submittedName>
</protein>
<feature type="non-terminal residue" evidence="1">
    <location>
        <position position="1"/>
    </location>
</feature>
<evidence type="ECO:0000313" key="1">
    <source>
        <dbReference type="EMBL" id="MDI3320357.1"/>
    </source>
</evidence>
<comment type="caution">
    <text evidence="1">The sequence shown here is derived from an EMBL/GenBank/DDBJ whole genome shotgun (WGS) entry which is preliminary data.</text>
</comment>
<name>A0ABT6RET7_9BACT</name>
<organism evidence="1 2">
    <name type="scientific">Pinibacter soli</name>
    <dbReference type="NCBI Taxonomy" id="3044211"/>
    <lineage>
        <taxon>Bacteria</taxon>
        <taxon>Pseudomonadati</taxon>
        <taxon>Bacteroidota</taxon>
        <taxon>Chitinophagia</taxon>
        <taxon>Chitinophagales</taxon>
        <taxon>Chitinophagaceae</taxon>
        <taxon>Pinibacter</taxon>
    </lineage>
</organism>
<proteinExistence type="predicted"/>
<sequence length="114" mass="13598">AEEKIENNCITRYLNSNLLTINYSTKTGTFPFVHKYTSFQDGKVLQFRKSKLVKTGEKQFEKYYSDAERESDKDNFKLFGVFQLNDQNLLSSYYFFKDGVKRKIKTDYTYFTEN</sequence>
<dbReference type="RefSeq" id="WP_282334454.1">
    <property type="nucleotide sequence ID" value="NZ_JASBRG010000007.1"/>
</dbReference>
<evidence type="ECO:0000313" key="2">
    <source>
        <dbReference type="Proteomes" id="UP001226434"/>
    </source>
</evidence>
<keyword evidence="2" id="KW-1185">Reference proteome</keyword>